<name>A0A9W9UBU9_9EURO</name>
<dbReference type="InterPro" id="IPR034660">
    <property type="entry name" value="DinB/YfiT-like"/>
</dbReference>
<accession>A0A9W9UBU9</accession>
<gene>
    <name evidence="1" type="ORF">N7476_000146</name>
</gene>
<evidence type="ECO:0000313" key="1">
    <source>
        <dbReference type="EMBL" id="KAJ5330363.1"/>
    </source>
</evidence>
<dbReference type="PANTHER" id="PTHR36922">
    <property type="entry name" value="BLL2446 PROTEIN"/>
    <property type="match status" value="1"/>
</dbReference>
<reference evidence="1" key="1">
    <citation type="submission" date="2022-12" db="EMBL/GenBank/DDBJ databases">
        <authorList>
            <person name="Petersen C."/>
        </authorList>
    </citation>
    <scope>NUCLEOTIDE SEQUENCE</scope>
    <source>
        <strain evidence="1">IBT 21472</strain>
    </source>
</reference>
<organism evidence="1 2">
    <name type="scientific">Penicillium atrosanguineum</name>
    <dbReference type="NCBI Taxonomy" id="1132637"/>
    <lineage>
        <taxon>Eukaryota</taxon>
        <taxon>Fungi</taxon>
        <taxon>Dikarya</taxon>
        <taxon>Ascomycota</taxon>
        <taxon>Pezizomycotina</taxon>
        <taxon>Eurotiomycetes</taxon>
        <taxon>Eurotiomycetidae</taxon>
        <taxon>Eurotiales</taxon>
        <taxon>Aspergillaceae</taxon>
        <taxon>Penicillium</taxon>
    </lineage>
</organism>
<evidence type="ECO:0000313" key="2">
    <source>
        <dbReference type="Proteomes" id="UP001147746"/>
    </source>
</evidence>
<keyword evidence="2" id="KW-1185">Reference proteome</keyword>
<dbReference type="Gene3D" id="1.20.120.450">
    <property type="entry name" value="dinb family like domain"/>
    <property type="match status" value="1"/>
</dbReference>
<dbReference type="AlphaFoldDB" id="A0A9W9UBU9"/>
<dbReference type="SUPFAM" id="SSF109854">
    <property type="entry name" value="DinB/YfiT-like putative metalloenzymes"/>
    <property type="match status" value="1"/>
</dbReference>
<sequence length="113" mass="12381">MVVARLTGREAAIFNEKLDSFAQLYERLSNAIKALSEADKDVVNRRGEEVEATTLGPDTILPMSGAAFVNGTAMPNIFFHLTIAYAIFRKEGVPLGKRDYITSFVAPQIFGAQ</sequence>
<protein>
    <submittedName>
        <fullName evidence="1">Uncharacterized protein</fullName>
    </submittedName>
</protein>
<comment type="caution">
    <text evidence="1">The sequence shown here is derived from an EMBL/GenBank/DDBJ whole genome shotgun (WGS) entry which is preliminary data.</text>
</comment>
<dbReference type="PANTHER" id="PTHR36922:SF1">
    <property type="entry name" value="DUF1993 DOMAIN-CONTAINING PROTEIN"/>
    <property type="match status" value="1"/>
</dbReference>
<dbReference type="Proteomes" id="UP001147746">
    <property type="component" value="Unassembled WGS sequence"/>
</dbReference>
<dbReference type="EMBL" id="JAPZBO010000001">
    <property type="protein sequence ID" value="KAJ5330363.1"/>
    <property type="molecule type" value="Genomic_DNA"/>
</dbReference>
<proteinExistence type="predicted"/>
<dbReference type="InterPro" id="IPR018531">
    <property type="entry name" value="DUF1993"/>
</dbReference>
<reference evidence="1" key="2">
    <citation type="journal article" date="2023" name="IMA Fungus">
        <title>Comparative genomic study of the Penicillium genus elucidates a diverse pangenome and 15 lateral gene transfer events.</title>
        <authorList>
            <person name="Petersen C."/>
            <person name="Sorensen T."/>
            <person name="Nielsen M.R."/>
            <person name="Sondergaard T.E."/>
            <person name="Sorensen J.L."/>
            <person name="Fitzpatrick D.A."/>
            <person name="Frisvad J.C."/>
            <person name="Nielsen K.L."/>
        </authorList>
    </citation>
    <scope>NUCLEOTIDE SEQUENCE</scope>
    <source>
        <strain evidence="1">IBT 21472</strain>
    </source>
</reference>
<dbReference type="Pfam" id="PF09351">
    <property type="entry name" value="DUF1993"/>
    <property type="match status" value="1"/>
</dbReference>